<keyword evidence="9" id="KW-1185">Reference proteome</keyword>
<comment type="subcellular location">
    <subcellularLocation>
        <location evidence="1">Cell membrane</location>
        <topology evidence="1">Multi-pass membrane protein</topology>
    </subcellularLocation>
</comment>
<dbReference type="OrthoDB" id="226701at2"/>
<protein>
    <submittedName>
        <fullName evidence="8">Conjugal transfer protein TraG</fullName>
    </submittedName>
</protein>
<evidence type="ECO:0000256" key="6">
    <source>
        <dbReference type="SAM" id="Phobius"/>
    </source>
</evidence>
<dbReference type="InterPro" id="IPR032689">
    <property type="entry name" value="TraG-D_C"/>
</dbReference>
<name>A0A3A3YZE3_9ACTN</name>
<dbReference type="PANTHER" id="PTHR37937:SF1">
    <property type="entry name" value="CONJUGATIVE TRANSFER: DNA TRANSPORT"/>
    <property type="match status" value="1"/>
</dbReference>
<proteinExistence type="predicted"/>
<dbReference type="CDD" id="cd01127">
    <property type="entry name" value="TrwB_TraG_TraD_VirD4"/>
    <property type="match status" value="1"/>
</dbReference>
<comment type="caution">
    <text evidence="8">The sequence shown here is derived from an EMBL/GenBank/DDBJ whole genome shotgun (WGS) entry which is preliminary data.</text>
</comment>
<gene>
    <name evidence="8" type="ORF">D5H78_10000</name>
</gene>
<dbReference type="Gene3D" id="3.40.50.300">
    <property type="entry name" value="P-loop containing nucleotide triphosphate hydrolases"/>
    <property type="match status" value="1"/>
</dbReference>
<sequence>MLPPGTGLPFTLLGLAWGGVGLLGLLYGAGATASWLTGHGWHVPPLRAAAVDRLLEGGPATLWPQVPVGLVWSLAAIAVLAVGAPVLVAAARLQRGQRERSLERSLSGGGRLVAMTPHGVAERAPRLRVSLQATPVRRIAPRDAGVPLGRLGRRGPELRASWEDVQLAVMAPRAGKTTSLAVPAVLDAPGAVVATSNKADLWAATAALRAQDTDEPVWVFDPQGIAATPRTWWWNPLRGLDTVEEASRLAGHFIQEVRGDKNGRDFWTSAAHDLLTGLLLAAAAGRRPLDEVYEWLNDPVIPTPAMLLREAGHPAAAASLAGRQNGAPETRDGIYETARTAAQCLRDPRIMAWVSPDQAARVRLDEFDTARFASSRQTLYLLSKDGAGAAAPLVAALTDRVMRDAVRVAERRGGRLDPPMVVVLDEAANVCRISDLPDLYSHLGSRGVVPLTILQSYRQGVRIWGEPGMDALWSAATVKLIGAGIDDAKLAEDLSRLVGEHDVSVRSYSYGSRQRSDTTSLRRERILPADKVRALPRGTALLLATGNPPALLRLTPHYASTRADAVATAVRAADGLLAERMSQLPNNRQEP</sequence>
<organism evidence="8 9">
    <name type="scientific">Vallicoccus soli</name>
    <dbReference type="NCBI Taxonomy" id="2339232"/>
    <lineage>
        <taxon>Bacteria</taxon>
        <taxon>Bacillati</taxon>
        <taxon>Actinomycetota</taxon>
        <taxon>Actinomycetes</taxon>
        <taxon>Motilibacterales</taxon>
        <taxon>Vallicoccaceae</taxon>
        <taxon>Vallicoccus</taxon>
    </lineage>
</organism>
<keyword evidence="4 6" id="KW-1133">Transmembrane helix</keyword>
<dbReference type="SUPFAM" id="SSF52540">
    <property type="entry name" value="P-loop containing nucleoside triphosphate hydrolases"/>
    <property type="match status" value="1"/>
</dbReference>
<dbReference type="Proteomes" id="UP000265614">
    <property type="component" value="Unassembled WGS sequence"/>
</dbReference>
<evidence type="ECO:0000256" key="2">
    <source>
        <dbReference type="ARBA" id="ARBA00022475"/>
    </source>
</evidence>
<feature type="transmembrane region" description="Helical" evidence="6">
    <location>
        <begin position="12"/>
        <end position="36"/>
    </location>
</feature>
<dbReference type="GO" id="GO:0005886">
    <property type="term" value="C:plasma membrane"/>
    <property type="evidence" value="ECO:0007669"/>
    <property type="project" value="UniProtKB-SubCell"/>
</dbReference>
<evidence type="ECO:0000313" key="9">
    <source>
        <dbReference type="Proteomes" id="UP000265614"/>
    </source>
</evidence>
<keyword evidence="5 6" id="KW-0472">Membrane</keyword>
<evidence type="ECO:0000256" key="1">
    <source>
        <dbReference type="ARBA" id="ARBA00004651"/>
    </source>
</evidence>
<keyword evidence="3 6" id="KW-0812">Transmembrane</keyword>
<dbReference type="Pfam" id="PF12696">
    <property type="entry name" value="TraG-D_C"/>
    <property type="match status" value="1"/>
</dbReference>
<evidence type="ECO:0000256" key="5">
    <source>
        <dbReference type="ARBA" id="ARBA00023136"/>
    </source>
</evidence>
<dbReference type="AlphaFoldDB" id="A0A3A3YZE3"/>
<evidence type="ECO:0000313" key="8">
    <source>
        <dbReference type="EMBL" id="RJK96120.1"/>
    </source>
</evidence>
<reference evidence="8 9" key="1">
    <citation type="submission" date="2018-09" db="EMBL/GenBank/DDBJ databases">
        <title>YIM 75000 draft genome.</title>
        <authorList>
            <person name="Tang S."/>
            <person name="Feng Y."/>
        </authorList>
    </citation>
    <scope>NUCLEOTIDE SEQUENCE [LARGE SCALE GENOMIC DNA]</scope>
    <source>
        <strain evidence="8 9">YIM 75000</strain>
    </source>
</reference>
<feature type="transmembrane region" description="Helical" evidence="6">
    <location>
        <begin position="70"/>
        <end position="91"/>
    </location>
</feature>
<evidence type="ECO:0000256" key="3">
    <source>
        <dbReference type="ARBA" id="ARBA00022692"/>
    </source>
</evidence>
<dbReference type="PANTHER" id="PTHR37937">
    <property type="entry name" value="CONJUGATIVE TRANSFER: DNA TRANSPORT"/>
    <property type="match status" value="1"/>
</dbReference>
<feature type="domain" description="TraD/TraG TraM recognition site" evidence="7">
    <location>
        <begin position="419"/>
        <end position="537"/>
    </location>
</feature>
<dbReference type="InterPro" id="IPR027417">
    <property type="entry name" value="P-loop_NTPase"/>
</dbReference>
<accession>A0A3A3YZE3</accession>
<dbReference type="InterPro" id="IPR051539">
    <property type="entry name" value="T4SS-coupling_protein"/>
</dbReference>
<dbReference type="EMBL" id="QZEZ01000004">
    <property type="protein sequence ID" value="RJK96120.1"/>
    <property type="molecule type" value="Genomic_DNA"/>
</dbReference>
<evidence type="ECO:0000259" key="7">
    <source>
        <dbReference type="Pfam" id="PF12696"/>
    </source>
</evidence>
<evidence type="ECO:0000256" key="4">
    <source>
        <dbReference type="ARBA" id="ARBA00022989"/>
    </source>
</evidence>
<keyword evidence="2" id="KW-1003">Cell membrane</keyword>